<dbReference type="Gene3D" id="1.20.58.220">
    <property type="entry name" value="Phosphate transport system protein phou homolog 2, domain 2"/>
    <property type="match status" value="1"/>
</dbReference>
<dbReference type="RefSeq" id="WP_311570693.1">
    <property type="nucleotide sequence ID" value="NZ_JAVRFH010000002.1"/>
</dbReference>
<comment type="similarity">
    <text evidence="1">Belongs to the UPF0111 family.</text>
</comment>
<dbReference type="InterPro" id="IPR038078">
    <property type="entry name" value="PhoU-like_sf"/>
</dbReference>
<comment type="caution">
    <text evidence="2">The sequence shown here is derived from an EMBL/GenBank/DDBJ whole genome shotgun (WGS) entry which is preliminary data.</text>
</comment>
<sequence>MTLRRIVDDLTGRSHHQLTGLLASQLDAAIEGVGLASAMSEGTLTPAQAREAMVDVEHRGDTGRAGLVAELAVALTTPIDREDLYRFSRSVDDVLDNIRDLVRETDLYGAEGEPADLPALAGVAEGLAMLRGAVRGLADRPGEVDTATSAARKCAGQVRRHYQLAMAELLRQEVGTDTLTRRELLRRLDVVGLRLGEAVAALSDAMLKRSH</sequence>
<organism evidence="2 3">
    <name type="scientific">Streptomyces lancefieldiae</name>
    <dbReference type="NCBI Taxonomy" id="3075520"/>
    <lineage>
        <taxon>Bacteria</taxon>
        <taxon>Bacillati</taxon>
        <taxon>Actinomycetota</taxon>
        <taxon>Actinomycetes</taxon>
        <taxon>Kitasatosporales</taxon>
        <taxon>Streptomycetaceae</taxon>
        <taxon>Streptomyces</taxon>
    </lineage>
</organism>
<accession>A0ABU3AFZ2</accession>
<name>A0ABU3AFZ2_9ACTN</name>
<proteinExistence type="inferred from homology"/>
<keyword evidence="3" id="KW-1185">Reference proteome</keyword>
<dbReference type="Pfam" id="PF01865">
    <property type="entry name" value="PhoU_div"/>
    <property type="match status" value="1"/>
</dbReference>
<dbReference type="Proteomes" id="UP001180724">
    <property type="component" value="Unassembled WGS sequence"/>
</dbReference>
<dbReference type="EMBL" id="JAVRFH010000002">
    <property type="protein sequence ID" value="MDT0609099.1"/>
    <property type="molecule type" value="Genomic_DNA"/>
</dbReference>
<evidence type="ECO:0000256" key="1">
    <source>
        <dbReference type="ARBA" id="ARBA00008591"/>
    </source>
</evidence>
<reference evidence="2" key="1">
    <citation type="submission" date="2024-05" db="EMBL/GenBank/DDBJ databases">
        <title>30 novel species of actinomycetes from the DSMZ collection.</title>
        <authorList>
            <person name="Nouioui I."/>
        </authorList>
    </citation>
    <scope>NUCLEOTIDE SEQUENCE</scope>
    <source>
        <strain evidence="2">DSM 40712</strain>
    </source>
</reference>
<protein>
    <submittedName>
        <fullName evidence="2">DUF47 family protein</fullName>
    </submittedName>
</protein>
<dbReference type="InterPro" id="IPR018445">
    <property type="entry name" value="Put_Phosphate_transp_reg"/>
</dbReference>
<evidence type="ECO:0000313" key="2">
    <source>
        <dbReference type="EMBL" id="MDT0609099.1"/>
    </source>
</evidence>
<evidence type="ECO:0000313" key="3">
    <source>
        <dbReference type="Proteomes" id="UP001180724"/>
    </source>
</evidence>
<gene>
    <name evidence="2" type="ORF">RM812_02465</name>
</gene>